<dbReference type="Proteomes" id="UP000216752">
    <property type="component" value="Chromosome"/>
</dbReference>
<protein>
    <recommendedName>
        <fullName evidence="1">Polysaccharide pyruvyl transferase domain-containing protein</fullName>
    </recommendedName>
</protein>
<accession>A0ABZ3IQV9</accession>
<reference evidence="2" key="1">
    <citation type="submission" date="2024-05" db="EMBL/GenBank/DDBJ databases">
        <title>Isolation and characterization of Sporomusa carbonis sp. nov., a carboxydotrophic hydrogenogen in the genus of Sporomusa isolated from a charcoal burning pile.</title>
        <authorList>
            <person name="Boeer T."/>
            <person name="Rosenbaum F."/>
            <person name="Eysell L."/>
            <person name="Mueller V."/>
            <person name="Daniel R."/>
            <person name="Poehlein A."/>
        </authorList>
    </citation>
    <scope>NUCLEOTIDE SEQUENCE [LARGE SCALE GENOMIC DNA]</scope>
    <source>
        <strain evidence="2">DSM 10669</strain>
    </source>
</reference>
<evidence type="ECO:0000313" key="3">
    <source>
        <dbReference type="Proteomes" id="UP000216752"/>
    </source>
</evidence>
<dbReference type="Pfam" id="PF04230">
    <property type="entry name" value="PS_pyruv_trans"/>
    <property type="match status" value="1"/>
</dbReference>
<evidence type="ECO:0000313" key="2">
    <source>
        <dbReference type="EMBL" id="XFO68061.1"/>
    </source>
</evidence>
<organism evidence="2 3">
    <name type="scientific">Sporomusa silvacetica DSM 10669</name>
    <dbReference type="NCBI Taxonomy" id="1123289"/>
    <lineage>
        <taxon>Bacteria</taxon>
        <taxon>Bacillati</taxon>
        <taxon>Bacillota</taxon>
        <taxon>Negativicutes</taxon>
        <taxon>Selenomonadales</taxon>
        <taxon>Sporomusaceae</taxon>
        <taxon>Sporomusa</taxon>
    </lineage>
</organism>
<name>A0ABZ3IQV9_9FIRM</name>
<feature type="domain" description="Polysaccharide pyruvyl transferase" evidence="1">
    <location>
        <begin position="17"/>
        <end position="316"/>
    </location>
</feature>
<proteinExistence type="predicted"/>
<dbReference type="InterPro" id="IPR007345">
    <property type="entry name" value="Polysacch_pyruvyl_Trfase"/>
</dbReference>
<keyword evidence="3" id="KW-1185">Reference proteome</keyword>
<dbReference type="PANTHER" id="PTHR36836">
    <property type="entry name" value="COLANIC ACID BIOSYNTHESIS PROTEIN WCAK"/>
    <property type="match status" value="1"/>
</dbReference>
<dbReference type="PANTHER" id="PTHR36836:SF1">
    <property type="entry name" value="COLANIC ACID BIOSYNTHESIS PROTEIN WCAK"/>
    <property type="match status" value="1"/>
</dbReference>
<dbReference type="EMBL" id="CP155573">
    <property type="protein sequence ID" value="XFO68061.1"/>
    <property type="molecule type" value="Genomic_DNA"/>
</dbReference>
<evidence type="ECO:0000259" key="1">
    <source>
        <dbReference type="Pfam" id="PF04230"/>
    </source>
</evidence>
<sequence length="387" mass="44619">MDMRKLKILQLASFEGNIGDNANHCGTRSTLAKNLGVELEFTNLEIREFYWKQRKFDDQFAELANQHDLVMIGGGNYFEMWVENSCTGTSIDISIDLLKKINTPIVFYALGCDPGQGVSEQNVSKFRDFLDYVLSLPQFLVSVRNDGSWDSVNQYIGKKYAERIYRVPDGGFFTQVENYFHPELPLGKQVVAVNIAGDMLDVRFKLDGISSKRIRYEEFIIDFSQFVNDSLESNSELHFIFIPHIFRDIGVVSDILNAVNDSYRRNRITMAPYLHGKGAQEYIFDLYRKCDLVLGMRFHANVCPIGFNVPTIGLVNYIQIDNLYRELDLSERSVHVNEAGFSHKLNDMTRASLKNKEDIVKKYKEINMGLQQKINFFHKVMAEWINC</sequence>
<gene>
    <name evidence="2" type="ORF">SPSIL_042810</name>
</gene>